<dbReference type="Pfam" id="PF00400">
    <property type="entry name" value="WD40"/>
    <property type="match status" value="13"/>
</dbReference>
<organism evidence="5 6">
    <name type="scientific">Stenomitos frigidus AS-A4</name>
    <dbReference type="NCBI Taxonomy" id="2933935"/>
    <lineage>
        <taxon>Bacteria</taxon>
        <taxon>Bacillati</taxon>
        <taxon>Cyanobacteriota</taxon>
        <taxon>Cyanophyceae</taxon>
        <taxon>Leptolyngbyales</taxon>
        <taxon>Leptolyngbyaceae</taxon>
        <taxon>Stenomitos</taxon>
    </lineage>
</organism>
<dbReference type="CDD" id="cd00200">
    <property type="entry name" value="WD40"/>
    <property type="match status" value="2"/>
</dbReference>
<reference evidence="5 6" key="1">
    <citation type="submission" date="2022-04" db="EMBL/GenBank/DDBJ databases">
        <title>Positive selection, recombination, and allopatry shape intraspecific diversity of widespread and dominant cyanobacteria.</title>
        <authorList>
            <person name="Wei J."/>
            <person name="Shu W."/>
            <person name="Hu C."/>
        </authorList>
    </citation>
    <scope>NUCLEOTIDE SEQUENCE [LARGE SCALE GENOMIC DNA]</scope>
    <source>
        <strain evidence="5 6">AS-A4</strain>
    </source>
</reference>
<dbReference type="SMART" id="SM00320">
    <property type="entry name" value="WD40"/>
    <property type="match status" value="14"/>
</dbReference>
<dbReference type="InterPro" id="IPR027417">
    <property type="entry name" value="P-loop_NTPase"/>
</dbReference>
<feature type="domain" description="NB-ARC" evidence="4">
    <location>
        <begin position="129"/>
        <end position="276"/>
    </location>
</feature>
<dbReference type="InterPro" id="IPR011047">
    <property type="entry name" value="Quinoprotein_ADH-like_sf"/>
</dbReference>
<feature type="repeat" description="WD" evidence="3">
    <location>
        <begin position="1109"/>
        <end position="1150"/>
    </location>
</feature>
<keyword evidence="6" id="KW-1185">Reference proteome</keyword>
<feature type="repeat" description="WD" evidence="3">
    <location>
        <begin position="698"/>
        <end position="739"/>
    </location>
</feature>
<feature type="repeat" description="WD" evidence="3">
    <location>
        <begin position="657"/>
        <end position="691"/>
    </location>
</feature>
<dbReference type="InterPro" id="IPR019775">
    <property type="entry name" value="WD40_repeat_CS"/>
</dbReference>
<protein>
    <submittedName>
        <fullName evidence="5">NB-ARC domain-containing protein</fullName>
    </submittedName>
</protein>
<feature type="repeat" description="WD" evidence="3">
    <location>
        <begin position="788"/>
        <end position="829"/>
    </location>
</feature>
<dbReference type="Gene3D" id="3.40.50.300">
    <property type="entry name" value="P-loop containing nucleotide triphosphate hydrolases"/>
    <property type="match status" value="1"/>
</dbReference>
<name>A0ABV0KTR8_9CYAN</name>
<dbReference type="SUPFAM" id="SSF52540">
    <property type="entry name" value="P-loop containing nucleoside triphosphate hydrolases"/>
    <property type="match status" value="1"/>
</dbReference>
<feature type="repeat" description="WD" evidence="3">
    <location>
        <begin position="942"/>
        <end position="979"/>
    </location>
</feature>
<dbReference type="InterPro" id="IPR002182">
    <property type="entry name" value="NB-ARC"/>
</dbReference>
<dbReference type="InterPro" id="IPR015943">
    <property type="entry name" value="WD40/YVTN_repeat-like_dom_sf"/>
</dbReference>
<dbReference type="PRINTS" id="PR00364">
    <property type="entry name" value="DISEASERSIST"/>
</dbReference>
<feature type="repeat" description="WD" evidence="3">
    <location>
        <begin position="983"/>
        <end position="1024"/>
    </location>
</feature>
<comment type="caution">
    <text evidence="5">The sequence shown here is derived from an EMBL/GenBank/DDBJ whole genome shotgun (WGS) entry which is preliminary data.</text>
</comment>
<dbReference type="Gene3D" id="2.130.10.10">
    <property type="entry name" value="YVTN repeat-like/Quinoprotein amine dehydrogenase"/>
    <property type="match status" value="7"/>
</dbReference>
<dbReference type="RefSeq" id="WP_190451928.1">
    <property type="nucleotide sequence ID" value="NZ_JAMPLM010000077.1"/>
</dbReference>
<accession>A0ABV0KTR8</accession>
<feature type="repeat" description="WD" evidence="3">
    <location>
        <begin position="1025"/>
        <end position="1066"/>
    </location>
</feature>
<dbReference type="PANTHER" id="PTHR19879">
    <property type="entry name" value="TRANSCRIPTION INITIATION FACTOR TFIID"/>
    <property type="match status" value="1"/>
</dbReference>
<dbReference type="InterPro" id="IPR020472">
    <property type="entry name" value="WD40_PAC1"/>
</dbReference>
<dbReference type="EMBL" id="JAMPLM010000077">
    <property type="protein sequence ID" value="MEP1062629.1"/>
    <property type="molecule type" value="Genomic_DNA"/>
</dbReference>
<feature type="repeat" description="WD" evidence="3">
    <location>
        <begin position="573"/>
        <end position="614"/>
    </location>
</feature>
<dbReference type="Proteomes" id="UP001476950">
    <property type="component" value="Unassembled WGS sequence"/>
</dbReference>
<evidence type="ECO:0000256" key="2">
    <source>
        <dbReference type="ARBA" id="ARBA00022737"/>
    </source>
</evidence>
<evidence type="ECO:0000256" key="1">
    <source>
        <dbReference type="ARBA" id="ARBA00022574"/>
    </source>
</evidence>
<evidence type="ECO:0000313" key="5">
    <source>
        <dbReference type="EMBL" id="MEP1062629.1"/>
    </source>
</evidence>
<dbReference type="Pfam" id="PF00931">
    <property type="entry name" value="NB-ARC"/>
    <property type="match status" value="1"/>
</dbReference>
<gene>
    <name evidence="5" type="ORF">NDI38_30105</name>
</gene>
<evidence type="ECO:0000259" key="4">
    <source>
        <dbReference type="Pfam" id="PF00931"/>
    </source>
</evidence>
<feature type="repeat" description="WD" evidence="3">
    <location>
        <begin position="1151"/>
        <end position="1192"/>
    </location>
</feature>
<dbReference type="PRINTS" id="PR00320">
    <property type="entry name" value="GPROTEINBRPT"/>
</dbReference>
<feature type="repeat" description="WD" evidence="3">
    <location>
        <begin position="740"/>
        <end position="772"/>
    </location>
</feature>
<dbReference type="PANTHER" id="PTHR19879:SF9">
    <property type="entry name" value="TRANSCRIPTION INITIATION FACTOR TFIID SUBUNIT 5"/>
    <property type="match status" value="1"/>
</dbReference>
<dbReference type="Gene3D" id="2.160.20.80">
    <property type="entry name" value="E3 ubiquitin-protein ligase SopA"/>
    <property type="match status" value="1"/>
</dbReference>
<feature type="repeat" description="WD" evidence="3">
    <location>
        <begin position="1067"/>
        <end position="1108"/>
    </location>
</feature>
<dbReference type="SUPFAM" id="SSF50998">
    <property type="entry name" value="Quinoprotein alcohol dehydrogenase-like"/>
    <property type="match status" value="2"/>
</dbReference>
<keyword evidence="1 3" id="KW-0853">WD repeat</keyword>
<dbReference type="PROSITE" id="PS00678">
    <property type="entry name" value="WD_REPEATS_1"/>
    <property type="match status" value="8"/>
</dbReference>
<keyword evidence="2" id="KW-0677">Repeat</keyword>
<dbReference type="SUPFAM" id="SSF141571">
    <property type="entry name" value="Pentapeptide repeat-like"/>
    <property type="match status" value="1"/>
</dbReference>
<dbReference type="InterPro" id="IPR001680">
    <property type="entry name" value="WD40_rpt"/>
</dbReference>
<evidence type="ECO:0000256" key="3">
    <source>
        <dbReference type="PROSITE-ProRule" id="PRU00221"/>
    </source>
</evidence>
<dbReference type="PROSITE" id="PS50082">
    <property type="entry name" value="WD_REPEATS_2"/>
    <property type="match status" value="13"/>
</dbReference>
<proteinExistence type="predicted"/>
<feature type="repeat" description="WD" evidence="3">
    <location>
        <begin position="615"/>
        <end position="656"/>
    </location>
</feature>
<evidence type="ECO:0000313" key="6">
    <source>
        <dbReference type="Proteomes" id="UP001476950"/>
    </source>
</evidence>
<dbReference type="PROSITE" id="PS50294">
    <property type="entry name" value="WD_REPEATS_REGION"/>
    <property type="match status" value="12"/>
</dbReference>
<feature type="repeat" description="WD" evidence="3">
    <location>
        <begin position="830"/>
        <end position="871"/>
    </location>
</feature>
<sequence>MNANAKKAKRSGVASARVRGVILSPHGWQRFQAAKQQAESKESWGKRFTQEDLNDRTGLSPNTLARILNRALGVDRQSLEILFQAFGLELTTADYAPPAAAPKTLELQREDPQQDWDNAVDVSVFYGRETELAQLWQWVVAQRCRVVGLLGLGGIGKSTIAVKAALQMQSDFEVVVWRSLANAPSLDDLLTSLLKFLMPLQGDAPLIPATLNEKLVLLMQYLRSQRCLLILDNAETILHSEQVGQWQSGYEAYGQFLRTLGETSHQSCCLLTSREKPREIALLEGEQSVVRSLALNGLTPDDGRAIFRQKGAFTGSEAEWQTLVNHYGGNPLALKLVASATQDLFNGSIAEVVSYLDQGTFVFEDIRNLLDRQFNRLSIEEQKILYWFAIHREPVAIAEIRENVIGATSQQTVPQQVNSLLRRSLLEKTDGLFFLQPVVMEYVTERLIQQVCTEFTTRQLDVWQSHSLIRVQAKDYIRAMQLRFILQPVMEWLLSSYQNLSQVEDRARLLLAQQRSEYGAGYAAGNLINLLVQLKVDLQGSDFSELVVRQADLRQINLVGVNFQNSNLATSLFSETLGVATSVDISPDGQVFAVGDISGLVYLWNVASHQLIATFEGHCGGVWAVAFSPDGTTLASAGNDATVRLWHVQSGQCLWISTGHTSRIWSLSFSANRQWLASGSDDQTVRVWNLQGDCLHILKGHTKNVYSVHFSPNHPILASGSNDTSIRLWNVETGKCLNVLQGHSSGIRCVRYSPDGQRLASGDLNGCIQLWSHPLDSKTHSFNPELSLRGHTNWVRNIVFSPEGDTLVSGSDDGTLRLWNVQDGYCTNILGEQTGPVLALVISVDGQILISANHDRTVRMWQMPSGQSLKTLSGYTYGEHCLSFSPVTVTAVQHQNSSATARTEPATMSHLLASSSSQTGTIHLWQWQVDLDPLSLPPWKIIYRENSQISNLSFSPDGQTITTNGEDGSVFLWDVQTGQGDRWIAHDAPVLAVRFNPVGQTLASSSYDRTVRLWDVQTHQCLQVLRGHQSSIRAIAFDPQGRTLASGSYDQTIRLWDAQTGECLRVLEGHKGGAYTLAFHPTEPILASGSFDQTIRLWDVQSGACLRILQGHTSIAFTIAISPDGQTIASGSDDQTVRLWNLKTGECLHVMCEHDSWIASVVFSPDGQILLSGSFDRTLKLWDVATGRCIKTVRGDRLYEGMNIQGATGLTTAQKTTLRSLGAISQ</sequence>